<accession>A0A4Y2M8P1</accession>
<dbReference type="PANTHER" id="PTHR33481:SF1">
    <property type="entry name" value="ENDONUCLEASE_EXONUCLEASE_PHOSPHATASE DOMAIN-CONTAINING PROTEIN-RELATED"/>
    <property type="match status" value="1"/>
</dbReference>
<feature type="compositionally biased region" description="Basic and acidic residues" evidence="1">
    <location>
        <begin position="777"/>
        <end position="794"/>
    </location>
</feature>
<sequence length="848" mass="96148">MNFIQRQLQTAVNNITQWCNSNGFTISTSKTAGVHFCRKRNLHLDPEIKLYGEDIKFVNEIRFLGVIFDKKLSFLSHVKQLRKKCESALNILKVLSTTAWGADRVSMLKIYRATVLSKLEYGCTIYGSARKSVLQKLDPVHHIALRLCSGAFRTSPVKSLYVDCYEPALELKRQMLSLHYYFRIQSNTNHPFHDFKLRPFLLRLQDARKSFIPVFFTRVHDILSDFNLLYLHVTPQPKTTFPPWGIPVVQFLNPFQTFIKSDTADIIYQQIFIEHRQEYDDFIAIYTDGSKSADHVSFAVVFPNTTFSVKLHSSCSVFTAEIAAVLLALEKISDCLERKFIIYTDSLSVLESLKSFYMHSHHHPLVLNVLHLLNKLASRDFNILLCWVPSHVGIVGNEKADKAAKLATAPTNSSTPLTDFKKYIKLLFYAKWQRQWGTETDNKLHSVKPHVQPWPSLTTRKADTLLTRLRVGHTRYTHRHLLFGEQTPMCSHCSCIWRSMVKSMALAPQNQTQTQTESEFQRDLEEDLLECLKTQNLAEEIRKFVPVALFLIIIAKPANLQHKNAIIVPPITHPIPAPVQDINWKKKFKLLKLQKKISFQEARQIVIDRTPIPGLSYSSALNSTAKPLVQNSLKTPQIQPTVVNNTSASPAIVNPATDTDTITIKKSDWLALLAIKKSWEDMSKCTSVAQSPSNPTPSLMPQSILTCPIVTRPEFENSTPVPLTTNSLNIQKASNTSPSIPSTSLLKNSSIPETPKIKRTRDNKKQTKKSNQLTQAKESKEEKRARILAAKRDQSSLGDGSLSREDFLKDSFKTNKIGDDDDSDSLIKVHPSEDDMSTSEVDEPPLSS</sequence>
<gene>
    <name evidence="3" type="ORF">AVEN_123220_1</name>
</gene>
<dbReference type="GO" id="GO:0003676">
    <property type="term" value="F:nucleic acid binding"/>
    <property type="evidence" value="ECO:0007669"/>
    <property type="project" value="InterPro"/>
</dbReference>
<protein>
    <recommendedName>
        <fullName evidence="2">RNase H type-1 domain-containing protein</fullName>
    </recommendedName>
</protein>
<evidence type="ECO:0000259" key="2">
    <source>
        <dbReference type="PROSITE" id="PS50879"/>
    </source>
</evidence>
<dbReference type="PANTHER" id="PTHR33481">
    <property type="entry name" value="REVERSE TRANSCRIPTASE"/>
    <property type="match status" value="1"/>
</dbReference>
<dbReference type="Gene3D" id="3.30.420.10">
    <property type="entry name" value="Ribonuclease H-like superfamily/Ribonuclease H"/>
    <property type="match status" value="1"/>
</dbReference>
<feature type="compositionally biased region" description="Acidic residues" evidence="1">
    <location>
        <begin position="834"/>
        <end position="848"/>
    </location>
</feature>
<feature type="compositionally biased region" description="Basic and acidic residues" evidence="1">
    <location>
        <begin position="802"/>
        <end position="818"/>
    </location>
</feature>
<feature type="domain" description="RNase H type-1" evidence="2">
    <location>
        <begin position="279"/>
        <end position="409"/>
    </location>
</feature>
<dbReference type="CDD" id="cd09276">
    <property type="entry name" value="Rnase_HI_RT_non_LTR"/>
    <property type="match status" value="1"/>
</dbReference>
<keyword evidence="4" id="KW-1185">Reference proteome</keyword>
<organism evidence="3 4">
    <name type="scientific">Araneus ventricosus</name>
    <name type="common">Orbweaver spider</name>
    <name type="synonym">Epeira ventricosa</name>
    <dbReference type="NCBI Taxonomy" id="182803"/>
    <lineage>
        <taxon>Eukaryota</taxon>
        <taxon>Metazoa</taxon>
        <taxon>Ecdysozoa</taxon>
        <taxon>Arthropoda</taxon>
        <taxon>Chelicerata</taxon>
        <taxon>Arachnida</taxon>
        <taxon>Araneae</taxon>
        <taxon>Araneomorphae</taxon>
        <taxon>Entelegynae</taxon>
        <taxon>Araneoidea</taxon>
        <taxon>Araneidae</taxon>
        <taxon>Araneus</taxon>
    </lineage>
</organism>
<dbReference type="EMBL" id="BGPR01122167">
    <property type="protein sequence ID" value="GBN23441.1"/>
    <property type="molecule type" value="Genomic_DNA"/>
</dbReference>
<dbReference type="AlphaFoldDB" id="A0A4Y2M8P1"/>
<dbReference type="InterPro" id="IPR012337">
    <property type="entry name" value="RNaseH-like_sf"/>
</dbReference>
<name>A0A4Y2M8P1_ARAVE</name>
<reference evidence="3 4" key="1">
    <citation type="journal article" date="2019" name="Sci. Rep.">
        <title>Orb-weaving spider Araneus ventricosus genome elucidates the spidroin gene catalogue.</title>
        <authorList>
            <person name="Kono N."/>
            <person name="Nakamura H."/>
            <person name="Ohtoshi R."/>
            <person name="Moran D.A.P."/>
            <person name="Shinohara A."/>
            <person name="Yoshida Y."/>
            <person name="Fujiwara M."/>
            <person name="Mori M."/>
            <person name="Tomita M."/>
            <person name="Arakawa K."/>
        </authorList>
    </citation>
    <scope>NUCLEOTIDE SEQUENCE [LARGE SCALE GENOMIC DNA]</scope>
</reference>
<comment type="caution">
    <text evidence="3">The sequence shown here is derived from an EMBL/GenBank/DDBJ whole genome shotgun (WGS) entry which is preliminary data.</text>
</comment>
<evidence type="ECO:0000256" key="1">
    <source>
        <dbReference type="SAM" id="MobiDB-lite"/>
    </source>
</evidence>
<dbReference type="InterPro" id="IPR036397">
    <property type="entry name" value="RNaseH_sf"/>
</dbReference>
<dbReference type="PROSITE" id="PS50879">
    <property type="entry name" value="RNASE_H_1"/>
    <property type="match status" value="1"/>
</dbReference>
<dbReference type="Pfam" id="PF00075">
    <property type="entry name" value="RNase_H"/>
    <property type="match status" value="1"/>
</dbReference>
<proteinExistence type="predicted"/>
<dbReference type="InterPro" id="IPR002156">
    <property type="entry name" value="RNaseH_domain"/>
</dbReference>
<feature type="region of interest" description="Disordered" evidence="1">
    <location>
        <begin position="731"/>
        <end position="848"/>
    </location>
</feature>
<evidence type="ECO:0000313" key="4">
    <source>
        <dbReference type="Proteomes" id="UP000499080"/>
    </source>
</evidence>
<dbReference type="Proteomes" id="UP000499080">
    <property type="component" value="Unassembled WGS sequence"/>
</dbReference>
<dbReference type="OrthoDB" id="6436497at2759"/>
<feature type="compositionally biased region" description="Basic residues" evidence="1">
    <location>
        <begin position="757"/>
        <end position="768"/>
    </location>
</feature>
<dbReference type="SUPFAM" id="SSF53098">
    <property type="entry name" value="Ribonuclease H-like"/>
    <property type="match status" value="1"/>
</dbReference>
<dbReference type="GO" id="GO:0004523">
    <property type="term" value="F:RNA-DNA hybrid ribonuclease activity"/>
    <property type="evidence" value="ECO:0007669"/>
    <property type="project" value="InterPro"/>
</dbReference>
<evidence type="ECO:0000313" key="3">
    <source>
        <dbReference type="EMBL" id="GBN23441.1"/>
    </source>
</evidence>
<feature type="compositionally biased region" description="Polar residues" evidence="1">
    <location>
        <begin position="731"/>
        <end position="752"/>
    </location>
</feature>